<evidence type="ECO:0000256" key="5">
    <source>
        <dbReference type="ARBA" id="ARBA00022801"/>
    </source>
</evidence>
<comment type="function">
    <text evidence="8">Toxic component of a toxin-antitoxin (TA) system. An RNase.</text>
</comment>
<evidence type="ECO:0000256" key="3">
    <source>
        <dbReference type="ARBA" id="ARBA00022722"/>
    </source>
</evidence>
<dbReference type="Proteomes" id="UP000257706">
    <property type="component" value="Unassembled WGS sequence"/>
</dbReference>
<evidence type="ECO:0000256" key="1">
    <source>
        <dbReference type="ARBA" id="ARBA00001946"/>
    </source>
</evidence>
<dbReference type="EC" id="3.1.-.-" evidence="8"/>
<keyword evidence="3 8" id="KW-0540">Nuclease</keyword>
<comment type="similarity">
    <text evidence="7 8">Belongs to the PINc/VapC protein family.</text>
</comment>
<evidence type="ECO:0000256" key="9">
    <source>
        <dbReference type="SAM" id="Phobius"/>
    </source>
</evidence>
<evidence type="ECO:0000256" key="6">
    <source>
        <dbReference type="ARBA" id="ARBA00022842"/>
    </source>
</evidence>
<keyword evidence="6 8" id="KW-0460">Magnesium</keyword>
<organism evidence="11 12">
    <name type="scientific">Tistrella mobilis</name>
    <dbReference type="NCBI Taxonomy" id="171437"/>
    <lineage>
        <taxon>Bacteria</taxon>
        <taxon>Pseudomonadati</taxon>
        <taxon>Pseudomonadota</taxon>
        <taxon>Alphaproteobacteria</taxon>
        <taxon>Geminicoccales</taxon>
        <taxon>Geminicoccaceae</taxon>
        <taxon>Tistrella</taxon>
    </lineage>
</organism>
<dbReference type="AlphaFoldDB" id="A0A3B9ILN0"/>
<keyword evidence="9" id="KW-0472">Membrane</keyword>
<keyword evidence="9" id="KW-0812">Transmembrane</keyword>
<gene>
    <name evidence="8" type="primary">vapC</name>
    <name evidence="11" type="ORF">DCK97_15265</name>
</gene>
<proteinExistence type="inferred from homology"/>
<keyword evidence="4 8" id="KW-0479">Metal-binding</keyword>
<comment type="cofactor">
    <cofactor evidence="1 8">
        <name>Mg(2+)</name>
        <dbReference type="ChEBI" id="CHEBI:18420"/>
    </cofactor>
</comment>
<feature type="binding site" evidence="8">
    <location>
        <position position="5"/>
    </location>
    <ligand>
        <name>Mg(2+)</name>
        <dbReference type="ChEBI" id="CHEBI:18420"/>
    </ligand>
</feature>
<protein>
    <recommendedName>
        <fullName evidence="8">Ribonuclease VapC</fullName>
        <shortName evidence="8">RNase VapC</shortName>
        <ecNumber evidence="8">3.1.-.-</ecNumber>
    </recommendedName>
    <alternativeName>
        <fullName evidence="8">Toxin VapC</fullName>
    </alternativeName>
</protein>
<dbReference type="InterPro" id="IPR050556">
    <property type="entry name" value="Type_II_TA_system_RNase"/>
</dbReference>
<dbReference type="CDD" id="cd18731">
    <property type="entry name" value="PIN_NgFitB-like"/>
    <property type="match status" value="1"/>
</dbReference>
<sequence length="138" mass="14552">MILLDTNVVSEAMKQEPHPRVKAWLNSQPSGTLYLSSVTIAELLFGLAILPAGRRKDALSRTFDGLLTLFRGRVLDFDAQSAAAYARCAAAARAAGRGFPIPDGFIAAIAATHGLTVATRDTAPFIAGGLAVTDPWQA</sequence>
<evidence type="ECO:0000259" key="10">
    <source>
        <dbReference type="Pfam" id="PF01850"/>
    </source>
</evidence>
<dbReference type="GO" id="GO:0090729">
    <property type="term" value="F:toxin activity"/>
    <property type="evidence" value="ECO:0007669"/>
    <property type="project" value="UniProtKB-KW"/>
</dbReference>
<accession>A0A3B9ILN0</accession>
<reference evidence="11 12" key="1">
    <citation type="journal article" date="2018" name="Nat. Biotechnol.">
        <title>A standardized bacterial taxonomy based on genome phylogeny substantially revises the tree of life.</title>
        <authorList>
            <person name="Parks D.H."/>
            <person name="Chuvochina M."/>
            <person name="Waite D.W."/>
            <person name="Rinke C."/>
            <person name="Skarshewski A."/>
            <person name="Chaumeil P.A."/>
            <person name="Hugenholtz P."/>
        </authorList>
    </citation>
    <scope>NUCLEOTIDE SEQUENCE [LARGE SCALE GENOMIC DNA]</scope>
    <source>
        <strain evidence="11">UBA8739</strain>
    </source>
</reference>
<dbReference type="EMBL" id="DMAI01000243">
    <property type="protein sequence ID" value="HAE48774.1"/>
    <property type="molecule type" value="Genomic_DNA"/>
</dbReference>
<dbReference type="PANTHER" id="PTHR33653:SF1">
    <property type="entry name" value="RIBONUCLEASE VAPC2"/>
    <property type="match status" value="1"/>
</dbReference>
<keyword evidence="9" id="KW-1133">Transmembrane helix</keyword>
<evidence type="ECO:0000256" key="7">
    <source>
        <dbReference type="ARBA" id="ARBA00038093"/>
    </source>
</evidence>
<dbReference type="HAMAP" id="MF_00265">
    <property type="entry name" value="VapC_Nob1"/>
    <property type="match status" value="1"/>
</dbReference>
<feature type="binding site" evidence="8">
    <location>
        <position position="103"/>
    </location>
    <ligand>
        <name>Mg(2+)</name>
        <dbReference type="ChEBI" id="CHEBI:18420"/>
    </ligand>
</feature>
<evidence type="ECO:0000256" key="4">
    <source>
        <dbReference type="ARBA" id="ARBA00022723"/>
    </source>
</evidence>
<keyword evidence="5 8" id="KW-0378">Hydrolase</keyword>
<dbReference type="PANTHER" id="PTHR33653">
    <property type="entry name" value="RIBONUCLEASE VAPC2"/>
    <property type="match status" value="1"/>
</dbReference>
<evidence type="ECO:0000256" key="2">
    <source>
        <dbReference type="ARBA" id="ARBA00022649"/>
    </source>
</evidence>
<dbReference type="Gene3D" id="3.40.50.1010">
    <property type="entry name" value="5'-nuclease"/>
    <property type="match status" value="1"/>
</dbReference>
<evidence type="ECO:0000313" key="11">
    <source>
        <dbReference type="EMBL" id="HAE48774.1"/>
    </source>
</evidence>
<comment type="caution">
    <text evidence="11">The sequence shown here is derived from an EMBL/GenBank/DDBJ whole genome shotgun (WGS) entry which is preliminary data.</text>
</comment>
<evidence type="ECO:0000313" key="12">
    <source>
        <dbReference type="Proteomes" id="UP000257706"/>
    </source>
</evidence>
<keyword evidence="8" id="KW-0800">Toxin</keyword>
<dbReference type="InterPro" id="IPR002716">
    <property type="entry name" value="PIN_dom"/>
</dbReference>
<dbReference type="InterPro" id="IPR022907">
    <property type="entry name" value="VapC_family"/>
</dbReference>
<dbReference type="GO" id="GO:0016787">
    <property type="term" value="F:hydrolase activity"/>
    <property type="evidence" value="ECO:0007669"/>
    <property type="project" value="UniProtKB-KW"/>
</dbReference>
<evidence type="ECO:0000256" key="8">
    <source>
        <dbReference type="HAMAP-Rule" id="MF_00265"/>
    </source>
</evidence>
<feature type="transmembrane region" description="Helical" evidence="9">
    <location>
        <begin position="33"/>
        <end position="53"/>
    </location>
</feature>
<dbReference type="GO" id="GO:0004540">
    <property type="term" value="F:RNA nuclease activity"/>
    <property type="evidence" value="ECO:0007669"/>
    <property type="project" value="InterPro"/>
</dbReference>
<feature type="domain" description="PIN" evidence="10">
    <location>
        <begin position="2"/>
        <end position="123"/>
    </location>
</feature>
<name>A0A3B9ILN0_9PROT</name>
<keyword evidence="2 8" id="KW-1277">Toxin-antitoxin system</keyword>
<dbReference type="Pfam" id="PF01850">
    <property type="entry name" value="PIN"/>
    <property type="match status" value="1"/>
</dbReference>
<dbReference type="InterPro" id="IPR029060">
    <property type="entry name" value="PIN-like_dom_sf"/>
</dbReference>
<dbReference type="GO" id="GO:0000287">
    <property type="term" value="F:magnesium ion binding"/>
    <property type="evidence" value="ECO:0007669"/>
    <property type="project" value="UniProtKB-UniRule"/>
</dbReference>
<dbReference type="SUPFAM" id="SSF88723">
    <property type="entry name" value="PIN domain-like"/>
    <property type="match status" value="1"/>
</dbReference>